<comment type="similarity">
    <text evidence="1">Belongs to the GeBP family.</text>
</comment>
<dbReference type="Pfam" id="PF04504">
    <property type="entry name" value="GeBP-like_DBD"/>
    <property type="match status" value="1"/>
</dbReference>
<dbReference type="EMBL" id="JBFOLK010000011">
    <property type="protein sequence ID" value="KAL2476197.1"/>
    <property type="molecule type" value="Genomic_DNA"/>
</dbReference>
<dbReference type="AlphaFoldDB" id="A0ABD1QK90"/>
<sequence>MIFENSYDTYDPRHMEILKFMLAYGVNNVSLPEIDELHDFIKNESKFEISEEELNMKAVSLEAKFKRILDDDGEDGLPPALDKPYYREMFNLSKQIWRSKWR</sequence>
<proteinExistence type="inferred from homology"/>
<organism evidence="3 4">
    <name type="scientific">Abeliophyllum distichum</name>
    <dbReference type="NCBI Taxonomy" id="126358"/>
    <lineage>
        <taxon>Eukaryota</taxon>
        <taxon>Viridiplantae</taxon>
        <taxon>Streptophyta</taxon>
        <taxon>Embryophyta</taxon>
        <taxon>Tracheophyta</taxon>
        <taxon>Spermatophyta</taxon>
        <taxon>Magnoliopsida</taxon>
        <taxon>eudicotyledons</taxon>
        <taxon>Gunneridae</taxon>
        <taxon>Pentapetalae</taxon>
        <taxon>asterids</taxon>
        <taxon>lamiids</taxon>
        <taxon>Lamiales</taxon>
        <taxon>Oleaceae</taxon>
        <taxon>Forsythieae</taxon>
        <taxon>Abeliophyllum</taxon>
    </lineage>
</organism>
<name>A0ABD1QK90_9LAMI</name>
<reference evidence="4" key="1">
    <citation type="submission" date="2024-07" db="EMBL/GenBank/DDBJ databases">
        <title>Two chromosome-level genome assemblies of Korean endemic species Abeliophyllum distichum and Forsythia ovata (Oleaceae).</title>
        <authorList>
            <person name="Jang H."/>
        </authorList>
    </citation>
    <scope>NUCLEOTIDE SEQUENCE [LARGE SCALE GENOMIC DNA]</scope>
</reference>
<comment type="caution">
    <text evidence="3">The sequence shown here is derived from an EMBL/GenBank/DDBJ whole genome shotgun (WGS) entry which is preliminary data.</text>
</comment>
<evidence type="ECO:0000256" key="1">
    <source>
        <dbReference type="ARBA" id="ARBA00010820"/>
    </source>
</evidence>
<gene>
    <name evidence="3" type="ORF">Adt_36933</name>
</gene>
<evidence type="ECO:0000313" key="3">
    <source>
        <dbReference type="EMBL" id="KAL2476197.1"/>
    </source>
</evidence>
<evidence type="ECO:0000313" key="4">
    <source>
        <dbReference type="Proteomes" id="UP001604336"/>
    </source>
</evidence>
<dbReference type="InterPro" id="IPR053932">
    <property type="entry name" value="GeBP-like_DBD"/>
</dbReference>
<keyword evidence="4" id="KW-1185">Reference proteome</keyword>
<feature type="domain" description="Glabrous enhancer-binding protein-like DBD" evidence="2">
    <location>
        <begin position="15"/>
        <end position="97"/>
    </location>
</feature>
<evidence type="ECO:0000259" key="2">
    <source>
        <dbReference type="Pfam" id="PF04504"/>
    </source>
</evidence>
<accession>A0ABD1QK90</accession>
<protein>
    <recommendedName>
        <fullName evidence="2">Glabrous enhancer-binding protein-like DBD domain-containing protein</fullName>
    </recommendedName>
</protein>
<dbReference type="Proteomes" id="UP001604336">
    <property type="component" value="Unassembled WGS sequence"/>
</dbReference>